<sequence length="98" mass="10708">MLESCCSGASGGLATSSCSCLTPEERDLSGLTPLYTSVQQAWCLLKFSRATSRMPGMFEEPKDFTTWTLQPASLQDQSCERQAVERHVDSRTNGRGLA</sequence>
<dbReference type="Proteomes" id="UP001148018">
    <property type="component" value="Unassembled WGS sequence"/>
</dbReference>
<accession>A0A9Q0DJL7</accession>
<reference evidence="2" key="1">
    <citation type="submission" date="2022-07" db="EMBL/GenBank/DDBJ databases">
        <title>Chromosome-level genome of Muraenolepis orangiensis.</title>
        <authorList>
            <person name="Kim J."/>
        </authorList>
    </citation>
    <scope>NUCLEOTIDE SEQUENCE</scope>
    <source>
        <strain evidence="2">KU_S4_2022</strain>
        <tissue evidence="2">Muscle</tissue>
    </source>
</reference>
<keyword evidence="3" id="KW-1185">Reference proteome</keyword>
<name>A0A9Q0DJL7_9TELE</name>
<protein>
    <submittedName>
        <fullName evidence="2">Uncharacterized protein</fullName>
    </submittedName>
</protein>
<dbReference type="EMBL" id="JANIIK010000115">
    <property type="protein sequence ID" value="KAJ3589845.1"/>
    <property type="molecule type" value="Genomic_DNA"/>
</dbReference>
<proteinExistence type="predicted"/>
<feature type="compositionally biased region" description="Basic and acidic residues" evidence="1">
    <location>
        <begin position="78"/>
        <end position="92"/>
    </location>
</feature>
<evidence type="ECO:0000313" key="3">
    <source>
        <dbReference type="Proteomes" id="UP001148018"/>
    </source>
</evidence>
<evidence type="ECO:0000256" key="1">
    <source>
        <dbReference type="SAM" id="MobiDB-lite"/>
    </source>
</evidence>
<evidence type="ECO:0000313" key="2">
    <source>
        <dbReference type="EMBL" id="KAJ3589845.1"/>
    </source>
</evidence>
<organism evidence="2 3">
    <name type="scientific">Muraenolepis orangiensis</name>
    <name type="common">Patagonian moray cod</name>
    <dbReference type="NCBI Taxonomy" id="630683"/>
    <lineage>
        <taxon>Eukaryota</taxon>
        <taxon>Metazoa</taxon>
        <taxon>Chordata</taxon>
        <taxon>Craniata</taxon>
        <taxon>Vertebrata</taxon>
        <taxon>Euteleostomi</taxon>
        <taxon>Actinopterygii</taxon>
        <taxon>Neopterygii</taxon>
        <taxon>Teleostei</taxon>
        <taxon>Neoteleostei</taxon>
        <taxon>Acanthomorphata</taxon>
        <taxon>Zeiogadaria</taxon>
        <taxon>Gadariae</taxon>
        <taxon>Gadiformes</taxon>
        <taxon>Muraenolepidoidei</taxon>
        <taxon>Muraenolepididae</taxon>
        <taxon>Muraenolepis</taxon>
    </lineage>
</organism>
<feature type="region of interest" description="Disordered" evidence="1">
    <location>
        <begin position="78"/>
        <end position="98"/>
    </location>
</feature>
<gene>
    <name evidence="2" type="ORF">NHX12_010686</name>
</gene>
<comment type="caution">
    <text evidence="2">The sequence shown here is derived from an EMBL/GenBank/DDBJ whole genome shotgun (WGS) entry which is preliminary data.</text>
</comment>
<dbReference type="AlphaFoldDB" id="A0A9Q0DJL7"/>